<proteinExistence type="predicted"/>
<keyword evidence="1" id="KW-1133">Transmembrane helix</keyword>
<dbReference type="AlphaFoldDB" id="A0AAF5CZG9"/>
<keyword evidence="1" id="KW-0812">Transmembrane</keyword>
<dbReference type="SUPFAM" id="SSF48726">
    <property type="entry name" value="Immunoglobulin"/>
    <property type="match status" value="3"/>
</dbReference>
<evidence type="ECO:0000313" key="3">
    <source>
        <dbReference type="WBParaSite" id="TCONS_00004131.p1"/>
    </source>
</evidence>
<name>A0AAF5CZG9_STRER</name>
<evidence type="ECO:0000256" key="1">
    <source>
        <dbReference type="SAM" id="Phobius"/>
    </source>
</evidence>
<organism evidence="2 3">
    <name type="scientific">Strongyloides stercoralis</name>
    <name type="common">Threadworm</name>
    <dbReference type="NCBI Taxonomy" id="6248"/>
    <lineage>
        <taxon>Eukaryota</taxon>
        <taxon>Metazoa</taxon>
        <taxon>Ecdysozoa</taxon>
        <taxon>Nematoda</taxon>
        <taxon>Chromadorea</taxon>
        <taxon>Rhabditida</taxon>
        <taxon>Tylenchina</taxon>
        <taxon>Panagrolaimomorpha</taxon>
        <taxon>Strongyloidoidea</taxon>
        <taxon>Strongyloididae</taxon>
        <taxon>Strongyloides</taxon>
    </lineage>
</organism>
<evidence type="ECO:0000313" key="2">
    <source>
        <dbReference type="Proteomes" id="UP000035681"/>
    </source>
</evidence>
<feature type="transmembrane region" description="Helical" evidence="1">
    <location>
        <begin position="322"/>
        <end position="349"/>
    </location>
</feature>
<sequence>PRKVMYSQRNEIYPTIENVVPSAPPPPYSEINEQVNANPNIGPQYIYPQIPTIEVTSPCRQMHCPRGQVFIVDSHCGINSNAHQIELARCARRKKMRIIKVIIIIVILFIITVVTTIIIVVKESNTDSSYAYNQMMSKSENCFVLQGQYTRKDGKEVTINATKNWLVLIEAESGNKFVYTMPIKDDKIETYITKIRVWFFLFLIFSTNIFFILSLYYLSETNMDYITNETYKDEDFYYYEIKITKPDELFIIFYNLSIFLSNLNLMSLFFLVLTSQIKNISIKQKFLKMICDWIININTIFLSINPYIMALIAYIICLSMIMYMFCFGITTWVLLGLAMLYVSVTAIGFKIKIKKSNISRHENFPYIRLECFIFSKFIPIYTWHDGEIEIENDRNFLADCCDYGNGKYMCYLLIKKFDQTYDAVYKCTIENKYGKCIAIFNIKKNSMFYPDIVPGKPIDVYILNPKMVWKISVVDVKFANYQWYWGNKKISEYGNIFKSFILKYGNKNIIETQLMIRDPRIYIPANMVHCLLFDQRENCIGSYTFFCLPPLNTLMITDGVNIIANKILNNKISVVITIKYNSTTESTVRWYNRYGYKYECDENHFITNTQEDEKDNKLYFFYHPVIETSNDKLYQLICFVYATNKPKIIWKTIDTIIINDFKYKIILDELNDNKYICTLEIIKVLNKKDKEISCVIKNEDGTIYSTFSFQFLGHFKPINKLHGDLCIHNNFKKISFQHYFLAHKLGVVEFFYNQVEEQNETWSSEHFLENISSNWYVNCMTVKFTNQPKKPYSFLSIVRNSNYQIIGTKYFIVIPKNGIPILVKSFQTLSTRSDFFEVNLNVIYTSESYPSVKWYGKRGKLIVAGKKSTILNYKGVRVNEYETILKIRSSFGSENNIYYCLVQNLSGFFSVSFTCNY</sequence>
<feature type="transmembrane region" description="Helical" evidence="1">
    <location>
        <begin position="98"/>
        <end position="121"/>
    </location>
</feature>
<accession>A0AAF5CZG9</accession>
<dbReference type="WBParaSite" id="TCONS_00004131.p1">
    <property type="protein sequence ID" value="TCONS_00004131.p1"/>
    <property type="gene ID" value="XLOC_001155"/>
</dbReference>
<dbReference type="Proteomes" id="UP000035681">
    <property type="component" value="Unplaced"/>
</dbReference>
<feature type="transmembrane region" description="Helical" evidence="1">
    <location>
        <begin position="293"/>
        <end position="316"/>
    </location>
</feature>
<keyword evidence="2" id="KW-1185">Reference proteome</keyword>
<keyword evidence="1" id="KW-0472">Membrane</keyword>
<feature type="transmembrane region" description="Helical" evidence="1">
    <location>
        <begin position="249"/>
        <end position="273"/>
    </location>
</feature>
<protein>
    <submittedName>
        <fullName evidence="3">Ig-like domain-containing protein</fullName>
    </submittedName>
</protein>
<feature type="transmembrane region" description="Helical" evidence="1">
    <location>
        <begin position="197"/>
        <end position="218"/>
    </location>
</feature>
<reference evidence="3" key="1">
    <citation type="submission" date="2024-02" db="UniProtKB">
        <authorList>
            <consortium name="WormBaseParasite"/>
        </authorList>
    </citation>
    <scope>IDENTIFICATION</scope>
</reference>
<dbReference type="InterPro" id="IPR036179">
    <property type="entry name" value="Ig-like_dom_sf"/>
</dbReference>